<reference evidence="1 2" key="1">
    <citation type="submission" date="2015-01" db="EMBL/GenBank/DDBJ databases">
        <title>Evolution of Trichinella species and genotypes.</title>
        <authorList>
            <person name="Korhonen P.K."/>
            <person name="Edoardo P."/>
            <person name="Giuseppe L.R."/>
            <person name="Gasser R.B."/>
        </authorList>
    </citation>
    <scope>NUCLEOTIDE SEQUENCE [LARGE SCALE GENOMIC DNA]</scope>
    <source>
        <strain evidence="1">ISS1029</strain>
    </source>
</reference>
<sequence>MLDITDVSSTYGQIQPLLLKITFTNSESVAHNHFFT</sequence>
<keyword evidence="2" id="KW-1185">Reference proteome</keyword>
<organism evidence="1 2">
    <name type="scientific">Trichinella zimbabwensis</name>
    <dbReference type="NCBI Taxonomy" id="268475"/>
    <lineage>
        <taxon>Eukaryota</taxon>
        <taxon>Metazoa</taxon>
        <taxon>Ecdysozoa</taxon>
        <taxon>Nematoda</taxon>
        <taxon>Enoplea</taxon>
        <taxon>Dorylaimia</taxon>
        <taxon>Trichinellida</taxon>
        <taxon>Trichinellidae</taxon>
        <taxon>Trichinella</taxon>
    </lineage>
</organism>
<dbReference type="EMBL" id="JYDP01006949">
    <property type="protein sequence ID" value="KRY80234.1"/>
    <property type="molecule type" value="Genomic_DNA"/>
</dbReference>
<name>A0A0V1F1V5_9BILA</name>
<evidence type="ECO:0000313" key="2">
    <source>
        <dbReference type="Proteomes" id="UP000055024"/>
    </source>
</evidence>
<dbReference type="Proteomes" id="UP000055024">
    <property type="component" value="Unassembled WGS sequence"/>
</dbReference>
<dbReference type="AlphaFoldDB" id="A0A0V1F1V5"/>
<evidence type="ECO:0000313" key="1">
    <source>
        <dbReference type="EMBL" id="KRY80234.1"/>
    </source>
</evidence>
<accession>A0A0V1F1V5</accession>
<gene>
    <name evidence="1" type="ORF">T11_11278</name>
</gene>
<proteinExistence type="predicted"/>
<comment type="caution">
    <text evidence="1">The sequence shown here is derived from an EMBL/GenBank/DDBJ whole genome shotgun (WGS) entry which is preliminary data.</text>
</comment>
<protein>
    <submittedName>
        <fullName evidence="1">Uncharacterized protein</fullName>
    </submittedName>
</protein>